<dbReference type="EMBL" id="JASCZI010122572">
    <property type="protein sequence ID" value="MED6164470.1"/>
    <property type="molecule type" value="Genomic_DNA"/>
</dbReference>
<comment type="caution">
    <text evidence="1">The sequence shown here is derived from an EMBL/GenBank/DDBJ whole genome shotgun (WGS) entry which is preliminary data.</text>
</comment>
<proteinExistence type="predicted"/>
<protein>
    <submittedName>
        <fullName evidence="1">Uncharacterized protein</fullName>
    </submittedName>
</protein>
<evidence type="ECO:0000313" key="1">
    <source>
        <dbReference type="EMBL" id="MED6164470.1"/>
    </source>
</evidence>
<feature type="non-terminal residue" evidence="1">
    <location>
        <position position="103"/>
    </location>
</feature>
<gene>
    <name evidence="1" type="ORF">PIB30_090399</name>
</gene>
<reference evidence="1 2" key="1">
    <citation type="journal article" date="2023" name="Plants (Basel)">
        <title>Bridging the Gap: Combining Genomics and Transcriptomics Approaches to Understand Stylosanthes scabra, an Orphan Legume from the Brazilian Caatinga.</title>
        <authorList>
            <person name="Ferreira-Neto J.R.C."/>
            <person name="da Silva M.D."/>
            <person name="Binneck E."/>
            <person name="de Melo N.F."/>
            <person name="da Silva R.H."/>
            <person name="de Melo A.L.T.M."/>
            <person name="Pandolfi V."/>
            <person name="Bustamante F.O."/>
            <person name="Brasileiro-Vidal A.C."/>
            <person name="Benko-Iseppon A.M."/>
        </authorList>
    </citation>
    <scope>NUCLEOTIDE SEQUENCE [LARGE SCALE GENOMIC DNA]</scope>
    <source>
        <tissue evidence="1">Leaves</tissue>
    </source>
</reference>
<dbReference type="Proteomes" id="UP001341840">
    <property type="component" value="Unassembled WGS sequence"/>
</dbReference>
<sequence length="103" mass="11254">MSIEVDSLSLLEFARTFAAVELLWYCKIGFVGNTFHSACFSSLELLASIVVCIEFVGSGSSQRIRFVGPSWQKDLVEVVPNCSHVPSGILGGLDWHVHIVGIE</sequence>
<keyword evidence="2" id="KW-1185">Reference proteome</keyword>
<evidence type="ECO:0000313" key="2">
    <source>
        <dbReference type="Proteomes" id="UP001341840"/>
    </source>
</evidence>
<organism evidence="1 2">
    <name type="scientific">Stylosanthes scabra</name>
    <dbReference type="NCBI Taxonomy" id="79078"/>
    <lineage>
        <taxon>Eukaryota</taxon>
        <taxon>Viridiplantae</taxon>
        <taxon>Streptophyta</taxon>
        <taxon>Embryophyta</taxon>
        <taxon>Tracheophyta</taxon>
        <taxon>Spermatophyta</taxon>
        <taxon>Magnoliopsida</taxon>
        <taxon>eudicotyledons</taxon>
        <taxon>Gunneridae</taxon>
        <taxon>Pentapetalae</taxon>
        <taxon>rosids</taxon>
        <taxon>fabids</taxon>
        <taxon>Fabales</taxon>
        <taxon>Fabaceae</taxon>
        <taxon>Papilionoideae</taxon>
        <taxon>50 kb inversion clade</taxon>
        <taxon>dalbergioids sensu lato</taxon>
        <taxon>Dalbergieae</taxon>
        <taxon>Pterocarpus clade</taxon>
        <taxon>Stylosanthes</taxon>
    </lineage>
</organism>
<accession>A0ABU6UVD6</accession>
<name>A0ABU6UVD6_9FABA</name>